<feature type="transmembrane region" description="Helical" evidence="2">
    <location>
        <begin position="309"/>
        <end position="329"/>
    </location>
</feature>
<name>A0A8J5XJT3_DIALT</name>
<feature type="transmembrane region" description="Helical" evidence="2">
    <location>
        <begin position="506"/>
        <end position="529"/>
    </location>
</feature>
<keyword evidence="2" id="KW-0812">Transmembrane</keyword>
<protein>
    <submittedName>
        <fullName evidence="3">Uncharacterized protein</fullName>
    </submittedName>
</protein>
<feature type="region of interest" description="Disordered" evidence="1">
    <location>
        <begin position="15"/>
        <end position="44"/>
    </location>
</feature>
<keyword evidence="2" id="KW-1133">Transmembrane helix</keyword>
<evidence type="ECO:0000256" key="2">
    <source>
        <dbReference type="SAM" id="Phobius"/>
    </source>
</evidence>
<dbReference type="AlphaFoldDB" id="A0A8J5XJT3"/>
<keyword evidence="4" id="KW-1185">Reference proteome</keyword>
<feature type="transmembrane region" description="Helical" evidence="2">
    <location>
        <begin position="407"/>
        <end position="430"/>
    </location>
</feature>
<keyword evidence="2" id="KW-0472">Membrane</keyword>
<accession>A0A8J5XJT3</accession>
<dbReference type="InterPro" id="IPR043745">
    <property type="entry name" value="DUF5690"/>
</dbReference>
<feature type="transmembrane region" description="Helical" evidence="2">
    <location>
        <begin position="167"/>
        <end position="185"/>
    </location>
</feature>
<evidence type="ECO:0000313" key="3">
    <source>
        <dbReference type="EMBL" id="KAG8459940.1"/>
    </source>
</evidence>
<feature type="transmembrane region" description="Helical" evidence="2">
    <location>
        <begin position="442"/>
        <end position="464"/>
    </location>
</feature>
<sequence length="598" mass="60816">MARVARTPSLSSTLLVAGAPEDEPCGSRSSCGSSVDSVADSGSDADMRSTSIVGMGSDGLLGGALFRSEDFASTLDLNAILADGQTADEAAATPHDRLVAIKLGAASFGYHFAVLLIKITPFAATYAGQRVCGLPLKSVLALAQTCGYLTGKPLALLIVPKLRRERLLHGLLLVLWGQGLALVLATRHGAIALAGALYVGGVFGAAAWGLIVRLCEGRARTDAIMSCVSFCAMGMGGVAKSAASALLGAGLPNGGMMCACATAGLVLGSATAALLAAQEPPSMADVALRGERRELSSVREQGVRLIRRHGLGVALATCAYVLVGTLRAYRDFYQPELFEAVGLGGRPALFAASELSVAACVLTFTAALSIITDSWVALNVILAAAMSGGLALALATFLFRAHAYSSGFAWMLLVGAGAFFAYVPVGTVLYERLLAAAHEQLTTSMLSILSDAAVLVGTGLLLAADSMAAARAGRAPHSAHGATTATIATPPAAVEAGAVFELFSRIAVVGGVLVGALLFCAALAFNASVRKTREASSMLGLPVSDFAARAQLHVRAPAGIGAPLMAQAGAPSEAAVHAERVDVGERLAPNRARAPPVP</sequence>
<proteinExistence type="predicted"/>
<feature type="compositionally biased region" description="Low complexity" evidence="1">
    <location>
        <begin position="26"/>
        <end position="44"/>
    </location>
</feature>
<dbReference type="EMBL" id="JAGTXO010000036">
    <property type="protein sequence ID" value="KAG8459940.1"/>
    <property type="molecule type" value="Genomic_DNA"/>
</dbReference>
<evidence type="ECO:0000313" key="4">
    <source>
        <dbReference type="Proteomes" id="UP000751190"/>
    </source>
</evidence>
<organism evidence="3 4">
    <name type="scientific">Diacronema lutheri</name>
    <name type="common">Unicellular marine alga</name>
    <name type="synonym">Monochrysis lutheri</name>
    <dbReference type="NCBI Taxonomy" id="2081491"/>
    <lineage>
        <taxon>Eukaryota</taxon>
        <taxon>Haptista</taxon>
        <taxon>Haptophyta</taxon>
        <taxon>Pavlovophyceae</taxon>
        <taxon>Pavlovales</taxon>
        <taxon>Pavlovaceae</taxon>
        <taxon>Diacronema</taxon>
    </lineage>
</organism>
<feature type="transmembrane region" description="Helical" evidence="2">
    <location>
        <begin position="378"/>
        <end position="401"/>
    </location>
</feature>
<dbReference type="Proteomes" id="UP000751190">
    <property type="component" value="Unassembled WGS sequence"/>
</dbReference>
<gene>
    <name evidence="3" type="ORF">KFE25_010989</name>
</gene>
<evidence type="ECO:0000256" key="1">
    <source>
        <dbReference type="SAM" id="MobiDB-lite"/>
    </source>
</evidence>
<comment type="caution">
    <text evidence="3">The sequence shown here is derived from an EMBL/GenBank/DDBJ whole genome shotgun (WGS) entry which is preliminary data.</text>
</comment>
<feature type="transmembrane region" description="Helical" evidence="2">
    <location>
        <begin position="191"/>
        <end position="211"/>
    </location>
</feature>
<dbReference type="Pfam" id="PF18943">
    <property type="entry name" value="DUF5690"/>
    <property type="match status" value="1"/>
</dbReference>
<reference evidence="3" key="1">
    <citation type="submission" date="2021-05" db="EMBL/GenBank/DDBJ databases">
        <title>The genome of the haptophyte Pavlova lutheri (Diacronema luteri, Pavlovales) - a model for lipid biosynthesis in eukaryotic algae.</title>
        <authorList>
            <person name="Hulatt C.J."/>
            <person name="Posewitz M.C."/>
        </authorList>
    </citation>
    <scope>NUCLEOTIDE SEQUENCE</scope>
    <source>
        <strain evidence="3">NIVA-4/92</strain>
    </source>
</reference>
<feature type="transmembrane region" description="Helical" evidence="2">
    <location>
        <begin position="349"/>
        <end position="371"/>
    </location>
</feature>